<comment type="caution">
    <text evidence="1">The sequence shown here is derived from an EMBL/GenBank/DDBJ whole genome shotgun (WGS) entry which is preliminary data.</text>
</comment>
<protein>
    <submittedName>
        <fullName evidence="1">Uncharacterized protein</fullName>
    </submittedName>
</protein>
<evidence type="ECO:0000313" key="2">
    <source>
        <dbReference type="Proteomes" id="UP001381693"/>
    </source>
</evidence>
<gene>
    <name evidence="1" type="ORF">SK128_003881</name>
</gene>
<sequence length="53" mass="5569">MQSSVFFELAMQKNSILSDTGLAMLLLLARTTYAGPSRPSSTLKSSSAACSAK</sequence>
<keyword evidence="2" id="KW-1185">Reference proteome</keyword>
<feature type="non-terminal residue" evidence="1">
    <location>
        <position position="53"/>
    </location>
</feature>
<dbReference type="Proteomes" id="UP001381693">
    <property type="component" value="Unassembled WGS sequence"/>
</dbReference>
<evidence type="ECO:0000313" key="1">
    <source>
        <dbReference type="EMBL" id="KAK7086812.1"/>
    </source>
</evidence>
<organism evidence="1 2">
    <name type="scientific">Halocaridina rubra</name>
    <name type="common">Hawaiian red shrimp</name>
    <dbReference type="NCBI Taxonomy" id="373956"/>
    <lineage>
        <taxon>Eukaryota</taxon>
        <taxon>Metazoa</taxon>
        <taxon>Ecdysozoa</taxon>
        <taxon>Arthropoda</taxon>
        <taxon>Crustacea</taxon>
        <taxon>Multicrustacea</taxon>
        <taxon>Malacostraca</taxon>
        <taxon>Eumalacostraca</taxon>
        <taxon>Eucarida</taxon>
        <taxon>Decapoda</taxon>
        <taxon>Pleocyemata</taxon>
        <taxon>Caridea</taxon>
        <taxon>Atyoidea</taxon>
        <taxon>Atyidae</taxon>
        <taxon>Halocaridina</taxon>
    </lineage>
</organism>
<reference evidence="1 2" key="1">
    <citation type="submission" date="2023-11" db="EMBL/GenBank/DDBJ databases">
        <title>Halocaridina rubra genome assembly.</title>
        <authorList>
            <person name="Smith C."/>
        </authorList>
    </citation>
    <scope>NUCLEOTIDE SEQUENCE [LARGE SCALE GENOMIC DNA]</scope>
    <source>
        <strain evidence="1">EP-1</strain>
        <tissue evidence="1">Whole</tissue>
    </source>
</reference>
<proteinExistence type="predicted"/>
<dbReference type="AlphaFoldDB" id="A0AAN9AH49"/>
<dbReference type="EMBL" id="JAXCGZ010000072">
    <property type="protein sequence ID" value="KAK7086812.1"/>
    <property type="molecule type" value="Genomic_DNA"/>
</dbReference>
<name>A0AAN9AH49_HALRR</name>
<accession>A0AAN9AH49</accession>